<dbReference type="InterPro" id="IPR009057">
    <property type="entry name" value="Homeodomain-like_sf"/>
</dbReference>
<dbReference type="SUPFAM" id="SSF46689">
    <property type="entry name" value="Homeodomain-like"/>
    <property type="match status" value="1"/>
</dbReference>
<dbReference type="Proteomes" id="UP001470230">
    <property type="component" value="Unassembled WGS sequence"/>
</dbReference>
<evidence type="ECO:0000313" key="4">
    <source>
        <dbReference type="Proteomes" id="UP001470230"/>
    </source>
</evidence>
<evidence type="ECO:0000259" key="1">
    <source>
        <dbReference type="PROSITE" id="PS50090"/>
    </source>
</evidence>
<feature type="domain" description="Myb-like" evidence="1">
    <location>
        <begin position="173"/>
        <end position="216"/>
    </location>
</feature>
<name>A0ABR2GVI0_9EUKA</name>
<accession>A0ABR2GVI0</accession>
<dbReference type="SMART" id="SM00717">
    <property type="entry name" value="SANT"/>
    <property type="match status" value="2"/>
</dbReference>
<sequence length="216" mass="25719">MEKSLFLLDEVYSNNFFDEYQMIQPEENMKFVQNVSSSSNSSNFNMETQYDEHQNIEPNQNNKFKDFENKPKEEENNLSYSHQQNIQLNAKNHPKNDDKFSVVKNNSMETISNKFTGKRTRVPFTSEEDEKLRKLVAKFGGHNWSIISSFMKDRTSKECRDRPSNYLTHGYFQGEWSKGEDILHIQLYSLFGPKWTFRQKYFKGRSSNSIKNRWDN</sequence>
<comment type="caution">
    <text evidence="3">The sequence shown here is derived from an EMBL/GenBank/DDBJ whole genome shotgun (WGS) entry which is preliminary data.</text>
</comment>
<dbReference type="CDD" id="cd00167">
    <property type="entry name" value="SANT"/>
    <property type="match status" value="2"/>
</dbReference>
<dbReference type="PANTHER" id="PTHR45614:SF253">
    <property type="entry name" value="CHROMOSOME UNDETERMINED SCAFFOLD_38, WHOLE GENOME SHOTGUN SEQUENCE"/>
    <property type="match status" value="1"/>
</dbReference>
<evidence type="ECO:0000313" key="3">
    <source>
        <dbReference type="EMBL" id="KAK8837944.1"/>
    </source>
</evidence>
<feature type="domain" description="HTH myb-type" evidence="2">
    <location>
        <begin position="116"/>
        <end position="171"/>
    </location>
</feature>
<dbReference type="Gene3D" id="1.10.10.60">
    <property type="entry name" value="Homeodomain-like"/>
    <property type="match status" value="2"/>
</dbReference>
<dbReference type="EMBL" id="JAPFFF010000057">
    <property type="protein sequence ID" value="KAK8837944.1"/>
    <property type="molecule type" value="Genomic_DNA"/>
</dbReference>
<dbReference type="InterPro" id="IPR001005">
    <property type="entry name" value="SANT/Myb"/>
</dbReference>
<dbReference type="PROSITE" id="PS50090">
    <property type="entry name" value="MYB_LIKE"/>
    <property type="match status" value="2"/>
</dbReference>
<proteinExistence type="predicted"/>
<dbReference type="Pfam" id="PF13921">
    <property type="entry name" value="Myb_DNA-bind_6"/>
    <property type="match status" value="1"/>
</dbReference>
<reference evidence="3 4" key="1">
    <citation type="submission" date="2024-04" db="EMBL/GenBank/DDBJ databases">
        <title>Tritrichomonas musculus Genome.</title>
        <authorList>
            <person name="Alves-Ferreira E."/>
            <person name="Grigg M."/>
            <person name="Lorenzi H."/>
            <person name="Galac M."/>
        </authorList>
    </citation>
    <scope>NUCLEOTIDE SEQUENCE [LARGE SCALE GENOMIC DNA]</scope>
    <source>
        <strain evidence="3 4">EAF2021</strain>
    </source>
</reference>
<organism evidence="3 4">
    <name type="scientific">Tritrichomonas musculus</name>
    <dbReference type="NCBI Taxonomy" id="1915356"/>
    <lineage>
        <taxon>Eukaryota</taxon>
        <taxon>Metamonada</taxon>
        <taxon>Parabasalia</taxon>
        <taxon>Tritrichomonadida</taxon>
        <taxon>Tritrichomonadidae</taxon>
        <taxon>Tritrichomonas</taxon>
    </lineage>
</organism>
<dbReference type="InterPro" id="IPR050560">
    <property type="entry name" value="MYB_TF"/>
</dbReference>
<protein>
    <recommendedName>
        <fullName evidence="5">Myb-like DNA-binding domain containing protein</fullName>
    </recommendedName>
</protein>
<feature type="domain" description="HTH myb-type" evidence="2">
    <location>
        <begin position="174"/>
        <end position="216"/>
    </location>
</feature>
<dbReference type="PROSITE" id="PS51294">
    <property type="entry name" value="HTH_MYB"/>
    <property type="match status" value="2"/>
</dbReference>
<gene>
    <name evidence="3" type="ORF">M9Y10_035887</name>
</gene>
<dbReference type="PANTHER" id="PTHR45614">
    <property type="entry name" value="MYB PROTEIN-RELATED"/>
    <property type="match status" value="1"/>
</dbReference>
<keyword evidence="4" id="KW-1185">Reference proteome</keyword>
<feature type="domain" description="Myb-like" evidence="1">
    <location>
        <begin position="116"/>
        <end position="167"/>
    </location>
</feature>
<evidence type="ECO:0000259" key="2">
    <source>
        <dbReference type="PROSITE" id="PS51294"/>
    </source>
</evidence>
<dbReference type="InterPro" id="IPR017930">
    <property type="entry name" value="Myb_dom"/>
</dbReference>
<evidence type="ECO:0008006" key="5">
    <source>
        <dbReference type="Google" id="ProtNLM"/>
    </source>
</evidence>